<dbReference type="GO" id="GO:0004674">
    <property type="term" value="F:protein serine/threonine kinase activity"/>
    <property type="evidence" value="ECO:0007669"/>
    <property type="project" value="TreeGrafter"/>
</dbReference>
<dbReference type="SUPFAM" id="SSF56112">
    <property type="entry name" value="Protein kinase-like (PK-like)"/>
    <property type="match status" value="1"/>
</dbReference>
<dbReference type="PANTHER" id="PTHR22967:SF65">
    <property type="entry name" value="SERINE_THREONINE-PROTEIN KINASE AKL1"/>
    <property type="match status" value="1"/>
</dbReference>
<evidence type="ECO:0000256" key="1">
    <source>
        <dbReference type="ARBA" id="ARBA00022741"/>
    </source>
</evidence>
<dbReference type="GeneID" id="54780823"/>
<dbReference type="OrthoDB" id="2018507at2759"/>
<organism evidence="4 5">
    <name type="scientific">Diutina rugosa</name>
    <name type="common">Yeast</name>
    <name type="synonym">Candida rugosa</name>
    <dbReference type="NCBI Taxonomy" id="5481"/>
    <lineage>
        <taxon>Eukaryota</taxon>
        <taxon>Fungi</taxon>
        <taxon>Dikarya</taxon>
        <taxon>Ascomycota</taxon>
        <taxon>Saccharomycotina</taxon>
        <taxon>Pichiomycetes</taxon>
        <taxon>Debaryomycetaceae</taxon>
        <taxon>Diutina</taxon>
    </lineage>
</organism>
<dbReference type="Gene3D" id="1.10.510.10">
    <property type="entry name" value="Transferase(Phosphotransferase) domain 1"/>
    <property type="match status" value="1"/>
</dbReference>
<proteinExistence type="predicted"/>
<keyword evidence="5" id="KW-1185">Reference proteome</keyword>
<feature type="compositionally biased region" description="Polar residues" evidence="2">
    <location>
        <begin position="576"/>
        <end position="590"/>
    </location>
</feature>
<dbReference type="AlphaFoldDB" id="A0A642UR52"/>
<feature type="compositionally biased region" description="Basic residues" evidence="2">
    <location>
        <begin position="738"/>
        <end position="747"/>
    </location>
</feature>
<feature type="compositionally biased region" description="Basic and acidic residues" evidence="2">
    <location>
        <begin position="748"/>
        <end position="761"/>
    </location>
</feature>
<evidence type="ECO:0000256" key="2">
    <source>
        <dbReference type="SAM" id="MobiDB-lite"/>
    </source>
</evidence>
<dbReference type="SMART" id="SM00220">
    <property type="entry name" value="S_TKc"/>
    <property type="match status" value="1"/>
</dbReference>
<feature type="compositionally biased region" description="Polar residues" evidence="2">
    <location>
        <begin position="416"/>
        <end position="439"/>
    </location>
</feature>
<protein>
    <recommendedName>
        <fullName evidence="3">Protein kinase domain-containing protein</fullName>
    </recommendedName>
</protein>
<dbReference type="VEuPathDB" id="FungiDB:DIURU_002172"/>
<dbReference type="Pfam" id="PF00069">
    <property type="entry name" value="Pkinase"/>
    <property type="match status" value="1"/>
</dbReference>
<feature type="compositionally biased region" description="Basic and acidic residues" evidence="2">
    <location>
        <begin position="535"/>
        <end position="555"/>
    </location>
</feature>
<dbReference type="RefSeq" id="XP_034013095.1">
    <property type="nucleotide sequence ID" value="XM_034154795.1"/>
</dbReference>
<dbReference type="EMBL" id="SWFT01000065">
    <property type="protein sequence ID" value="KAA8903950.1"/>
    <property type="molecule type" value="Genomic_DNA"/>
</dbReference>
<reference evidence="4 5" key="1">
    <citation type="submission" date="2019-07" db="EMBL/GenBank/DDBJ databases">
        <title>Genome assembly of two rare yeast pathogens: Diutina rugosa and Trichomonascus ciferrii.</title>
        <authorList>
            <person name="Mixao V."/>
            <person name="Saus E."/>
            <person name="Hansen A."/>
            <person name="Lass-Flor C."/>
            <person name="Gabaldon T."/>
        </authorList>
    </citation>
    <scope>NUCLEOTIDE SEQUENCE [LARGE SCALE GENOMIC DNA]</scope>
    <source>
        <strain evidence="4 5">CBS 613</strain>
    </source>
</reference>
<keyword evidence="1" id="KW-0547">Nucleotide-binding</keyword>
<comment type="caution">
    <text evidence="4">The sequence shown here is derived from an EMBL/GenBank/DDBJ whole genome shotgun (WGS) entry which is preliminary data.</text>
</comment>
<dbReference type="InterPro" id="IPR011009">
    <property type="entry name" value="Kinase-like_dom_sf"/>
</dbReference>
<feature type="region of interest" description="Disordered" evidence="2">
    <location>
        <begin position="574"/>
        <end position="593"/>
    </location>
</feature>
<feature type="compositionally biased region" description="Polar residues" evidence="2">
    <location>
        <begin position="525"/>
        <end position="534"/>
    </location>
</feature>
<evidence type="ECO:0000313" key="4">
    <source>
        <dbReference type="EMBL" id="KAA8903950.1"/>
    </source>
</evidence>
<name>A0A642UR52_DIURU</name>
<dbReference type="PROSITE" id="PS50011">
    <property type="entry name" value="PROTEIN_KINASE_DOM"/>
    <property type="match status" value="1"/>
</dbReference>
<feature type="domain" description="Protein kinase" evidence="3">
    <location>
        <begin position="20"/>
        <end position="294"/>
    </location>
</feature>
<feature type="region of interest" description="Disordered" evidence="2">
    <location>
        <begin position="491"/>
        <end position="558"/>
    </location>
</feature>
<feature type="compositionally biased region" description="Low complexity" evidence="2">
    <location>
        <begin position="503"/>
        <end position="524"/>
    </location>
</feature>
<dbReference type="InterPro" id="IPR000719">
    <property type="entry name" value="Prot_kinase_dom"/>
</dbReference>
<dbReference type="GO" id="GO:0005524">
    <property type="term" value="F:ATP binding"/>
    <property type="evidence" value="ECO:0007669"/>
    <property type="project" value="InterPro"/>
</dbReference>
<dbReference type="Proteomes" id="UP000449547">
    <property type="component" value="Unassembled WGS sequence"/>
</dbReference>
<accession>A0A642UR52</accession>
<sequence length="770" mass="85968">MGTFPKLPPGTQLQVGTHLATVVDYLGEGGFAHIYQVSIDPQEDDTSVACLKRVIVPDKPGLMNLRKEVEVMKTLRHARHIVKYYDSHAERLENGTYQVLVLMELCPNKSLLDYMNHKIKTKLTEPEILAIMRDIGVAVYEMHRLKLIHRDIKIENVLIDRHHRFKLCDFGSTSAPIMPPKDQQQFQMLSHDILYHTTPQYRAPEMIDLYRGIPIDDRVDIWALGCFLYKLCYYTTPFEASGDIAILHASFQFLQTPQFSGDLKNLIIIMLQENPLFRPNIVQVLQLVAKMSRIDFNEMGIEDFYHSGPYNFQALADYQRHKQQELLKQQQMYFHQQALAQAGGAQAAAPAANSFLSPPTVGGVSKVQDQVASAQHTPAHPASYISATHTPSAPGPVHPHHAPAPHQLAVPGGAQGSSSRPVSRVSTGAGFSSSHTGTSRSKDEKSYEEIEVIDVPDNESSAGLSDKELMENVEERYPSLENIMDTVGAAAVSRRKNSAPKISRSASRNSRTSSQSRPQSRPSSVVQDSNSRKSSTGDKRAPGEYSHKEAWERSHQNSLNDEAEKLANDIFGAPVTQVTSNPMSELTATSPRELPQDTEEIIDDDLDFTMTYPDAPHFDQAIANALQKSPQMLASTPQVAMSRIKSNPQDVVQSMMNLSMQDDVNLIDFDNPRRSEQSSDLQFMDLEVSKSRGDSAMKVKSKRLSSIPDFDGGVQEEVVDFASDDENPANNSQMNRMNIRRSLKHSRRSGEYKRSDSGAEKSKRRSFFGT</sequence>
<gene>
    <name evidence="4" type="ORF">DIURU_002172</name>
</gene>
<feature type="region of interest" description="Disordered" evidence="2">
    <location>
        <begin position="723"/>
        <end position="770"/>
    </location>
</feature>
<dbReference type="GO" id="GO:0005737">
    <property type="term" value="C:cytoplasm"/>
    <property type="evidence" value="ECO:0007669"/>
    <property type="project" value="TreeGrafter"/>
</dbReference>
<evidence type="ECO:0000259" key="3">
    <source>
        <dbReference type="PROSITE" id="PS50011"/>
    </source>
</evidence>
<dbReference type="InterPro" id="IPR008271">
    <property type="entry name" value="Ser/Thr_kinase_AS"/>
</dbReference>
<dbReference type="PANTHER" id="PTHR22967">
    <property type="entry name" value="SERINE/THREONINE PROTEIN KINASE"/>
    <property type="match status" value="1"/>
</dbReference>
<dbReference type="GO" id="GO:0007015">
    <property type="term" value="P:actin filament organization"/>
    <property type="evidence" value="ECO:0007669"/>
    <property type="project" value="TreeGrafter"/>
</dbReference>
<dbReference type="GO" id="GO:0000147">
    <property type="term" value="P:actin cortical patch assembly"/>
    <property type="evidence" value="ECO:0007669"/>
    <property type="project" value="TreeGrafter"/>
</dbReference>
<dbReference type="PROSITE" id="PS00108">
    <property type="entry name" value="PROTEIN_KINASE_ST"/>
    <property type="match status" value="1"/>
</dbReference>
<feature type="region of interest" description="Disordered" evidence="2">
    <location>
        <begin position="369"/>
        <end position="466"/>
    </location>
</feature>
<evidence type="ECO:0000313" key="5">
    <source>
        <dbReference type="Proteomes" id="UP000449547"/>
    </source>
</evidence>